<dbReference type="PANTHER" id="PTHR42978:SF5">
    <property type="entry name" value="METALLO-BETA-LACTAMASE DOMAIN-CONTAINING PROTEIN"/>
    <property type="match status" value="1"/>
</dbReference>
<dbReference type="InterPro" id="IPR001279">
    <property type="entry name" value="Metallo-B-lactamas"/>
</dbReference>
<protein>
    <submittedName>
        <fullName evidence="7">N-acyl homoserine lactonase</fullName>
    </submittedName>
</protein>
<evidence type="ECO:0000256" key="3">
    <source>
        <dbReference type="ARBA" id="ARBA00022801"/>
    </source>
</evidence>
<keyword evidence="8" id="KW-1185">Reference proteome</keyword>
<evidence type="ECO:0000259" key="6">
    <source>
        <dbReference type="SMART" id="SM00849"/>
    </source>
</evidence>
<dbReference type="AlphaFoldDB" id="A0A1J9RXK8"/>
<keyword evidence="4" id="KW-0862">Zinc</keyword>
<accession>A0A1J9RXK8</accession>
<dbReference type="InterPro" id="IPR036866">
    <property type="entry name" value="RibonucZ/Hydroxyglut_hydro"/>
</dbReference>
<reference evidence="7 8" key="1">
    <citation type="submission" date="2016-10" db="EMBL/GenBank/DDBJ databases">
        <title>Proteomics and genomics reveal pathogen-plant mechanisms compatible with a hemibiotrophic lifestyle of Diplodia corticola.</title>
        <authorList>
            <person name="Fernandes I."/>
            <person name="De Jonge R."/>
            <person name="Van De Peer Y."/>
            <person name="Devreese B."/>
            <person name="Alves A."/>
            <person name="Esteves A.C."/>
        </authorList>
    </citation>
    <scope>NUCLEOTIDE SEQUENCE [LARGE SCALE GENOMIC DNA]</scope>
    <source>
        <strain evidence="7 8">CBS 112549</strain>
    </source>
</reference>
<dbReference type="CDD" id="cd07730">
    <property type="entry name" value="metallo-hydrolase-like_MBL-fold"/>
    <property type="match status" value="1"/>
</dbReference>
<evidence type="ECO:0000256" key="4">
    <source>
        <dbReference type="ARBA" id="ARBA00022833"/>
    </source>
</evidence>
<keyword evidence="2" id="KW-0479">Metal-binding</keyword>
<dbReference type="PANTHER" id="PTHR42978">
    <property type="entry name" value="QUORUM-QUENCHING LACTONASE YTNP-RELATED-RELATED"/>
    <property type="match status" value="1"/>
</dbReference>
<comment type="caution">
    <text evidence="7">The sequence shown here is derived from an EMBL/GenBank/DDBJ whole genome shotgun (WGS) entry which is preliminary data.</text>
</comment>
<sequence length="463" mass="49609">MTRANEAVDGEGEFLAPPQAPPNLNIPPSTSTVSVSVIDTGVRLSLPAAHFLHPPISPPKARVTGPAYAFLVTHQSSGAKLLFDLSVRKDHTSGFAPAVQRLVDDPASEFWVRWVETDSVASASASAAAGEVSGERGERQGEVAARPRDVVDVLEAAGVDVAAGEVEAVVWSHAHFDHTGDVTRFPAEKTKLVVGPGFREAFGEGWPRVEEAPVKGVEWEGRELVEVRFEGAGRIGRFRARDWWGDGSFYLLDTPGHAVGHLCGLARVRAGAAAGEEAFVFMGGDCAHHPAQFRPSPYLPLPTTITPSPFPPQSRHHHHGALSCPGCLFTPIHPAAATTEKPAAAAATTPFYRPSRTLPHNFDDCLWSIDGLEEFDADERVLVVNAHDESLLRLLYDDEDGNGNGNGKEGEAEAGEAKAEAEAGRKNKKWVWPQGTLDGWREAGLATRGRWAFLGDFEGAVGA</sequence>
<evidence type="ECO:0000313" key="7">
    <source>
        <dbReference type="EMBL" id="OJD33079.1"/>
    </source>
</evidence>
<dbReference type="GO" id="GO:0046872">
    <property type="term" value="F:metal ion binding"/>
    <property type="evidence" value="ECO:0007669"/>
    <property type="project" value="UniProtKB-KW"/>
</dbReference>
<dbReference type="GO" id="GO:0016787">
    <property type="term" value="F:hydrolase activity"/>
    <property type="evidence" value="ECO:0007669"/>
    <property type="project" value="UniProtKB-KW"/>
</dbReference>
<feature type="compositionally biased region" description="Basic and acidic residues" evidence="5">
    <location>
        <begin position="408"/>
        <end position="425"/>
    </location>
</feature>
<keyword evidence="3" id="KW-0378">Hydrolase</keyword>
<dbReference type="SMART" id="SM00849">
    <property type="entry name" value="Lactamase_B"/>
    <property type="match status" value="1"/>
</dbReference>
<feature type="region of interest" description="Disordered" evidence="5">
    <location>
        <begin position="125"/>
        <end position="144"/>
    </location>
</feature>
<gene>
    <name evidence="7" type="ORF">BKCO1_3300040</name>
</gene>
<organism evidence="7 8">
    <name type="scientific">Diplodia corticola</name>
    <dbReference type="NCBI Taxonomy" id="236234"/>
    <lineage>
        <taxon>Eukaryota</taxon>
        <taxon>Fungi</taxon>
        <taxon>Dikarya</taxon>
        <taxon>Ascomycota</taxon>
        <taxon>Pezizomycotina</taxon>
        <taxon>Dothideomycetes</taxon>
        <taxon>Dothideomycetes incertae sedis</taxon>
        <taxon>Botryosphaeriales</taxon>
        <taxon>Botryosphaeriaceae</taxon>
        <taxon>Diplodia</taxon>
    </lineage>
</organism>
<dbReference type="GeneID" id="31014799"/>
<feature type="region of interest" description="Disordered" evidence="5">
    <location>
        <begin position="1"/>
        <end position="26"/>
    </location>
</feature>
<comment type="similarity">
    <text evidence="1">Belongs to the metallo-beta-lactamase superfamily.</text>
</comment>
<dbReference type="EMBL" id="MNUE01000033">
    <property type="protein sequence ID" value="OJD33079.1"/>
    <property type="molecule type" value="Genomic_DNA"/>
</dbReference>
<dbReference type="SUPFAM" id="SSF56281">
    <property type="entry name" value="Metallo-hydrolase/oxidoreductase"/>
    <property type="match status" value="1"/>
</dbReference>
<dbReference type="Gene3D" id="3.60.15.10">
    <property type="entry name" value="Ribonuclease Z/Hydroxyacylglutathione hydrolase-like"/>
    <property type="match status" value="1"/>
</dbReference>
<evidence type="ECO:0000256" key="5">
    <source>
        <dbReference type="SAM" id="MobiDB-lite"/>
    </source>
</evidence>
<evidence type="ECO:0000313" key="8">
    <source>
        <dbReference type="Proteomes" id="UP000183809"/>
    </source>
</evidence>
<feature type="domain" description="Metallo-beta-lactamase" evidence="6">
    <location>
        <begin position="66"/>
        <end position="318"/>
    </location>
</feature>
<evidence type="ECO:0000256" key="1">
    <source>
        <dbReference type="ARBA" id="ARBA00007749"/>
    </source>
</evidence>
<evidence type="ECO:0000256" key="2">
    <source>
        <dbReference type="ARBA" id="ARBA00022723"/>
    </source>
</evidence>
<proteinExistence type="inferred from homology"/>
<feature type="compositionally biased region" description="Basic and acidic residues" evidence="5">
    <location>
        <begin position="133"/>
        <end position="144"/>
    </location>
</feature>
<dbReference type="STRING" id="236234.A0A1J9RXK8"/>
<dbReference type="Proteomes" id="UP000183809">
    <property type="component" value="Unassembled WGS sequence"/>
</dbReference>
<dbReference type="InterPro" id="IPR051013">
    <property type="entry name" value="MBL_superfamily_lactonases"/>
</dbReference>
<dbReference type="Pfam" id="PF00753">
    <property type="entry name" value="Lactamase_B"/>
    <property type="match status" value="1"/>
</dbReference>
<dbReference type="OrthoDB" id="10250730at2759"/>
<name>A0A1J9RXK8_9PEZI</name>
<feature type="region of interest" description="Disordered" evidence="5">
    <location>
        <begin position="398"/>
        <end position="427"/>
    </location>
</feature>
<dbReference type="RefSeq" id="XP_020129339.1">
    <property type="nucleotide sequence ID" value="XM_020274538.1"/>
</dbReference>